<name>A0A0E3U7C0_9BURK</name>
<evidence type="ECO:0000313" key="4">
    <source>
        <dbReference type="Proteomes" id="UP000035050"/>
    </source>
</evidence>
<keyword evidence="4" id="KW-1185">Reference proteome</keyword>
<dbReference type="Proteomes" id="UP000035050">
    <property type="component" value="Chromosome"/>
</dbReference>
<feature type="domain" description="ChrB N-terminal" evidence="2">
    <location>
        <begin position="19"/>
        <end position="144"/>
    </location>
</feature>
<sequence length="317" mass="34369">MNTWIVFITSLPTENATARMRAWRALKASGAAVLRDGVYLLPGVPSCRAALQAVENDVLTSGGTAYLLDVQAPQSIDFIPMFDRSDHYAALMGEVAQARSTLSAETALDSLKQCRKLRKGFQTISDLDFFPGEARRQADSALQSREALANQVLSPNEPRAKADALIASVAVGDFQGRTWATRRRPWVDRLACAWLIRRFIDRKARMLWLESPEDCPPDALGFDFDGARFTHVGAKVSFEVLVESFGLGSSALDRIGALVHYLDIGGIQPPEAAGVEQVLAGLRHALDDDDKLVAAAAHIFDGLLTAFSAKEDAPASA</sequence>
<protein>
    <submittedName>
        <fullName evidence="3">Chromate resistance protein</fullName>
    </submittedName>
</protein>
<dbReference type="Pfam" id="PF20229">
    <property type="entry name" value="ChrB_N"/>
    <property type="match status" value="1"/>
</dbReference>
<dbReference type="KEGG" id="pox:MB84_16455"/>
<evidence type="ECO:0000259" key="1">
    <source>
        <dbReference type="Pfam" id="PF09828"/>
    </source>
</evidence>
<dbReference type="InterPro" id="IPR046858">
    <property type="entry name" value="ChrB_N"/>
</dbReference>
<organism evidence="3 4">
    <name type="scientific">Pandoraea oxalativorans</name>
    <dbReference type="NCBI Taxonomy" id="573737"/>
    <lineage>
        <taxon>Bacteria</taxon>
        <taxon>Pseudomonadati</taxon>
        <taxon>Pseudomonadota</taxon>
        <taxon>Betaproteobacteria</taxon>
        <taxon>Burkholderiales</taxon>
        <taxon>Burkholderiaceae</taxon>
        <taxon>Pandoraea</taxon>
    </lineage>
</organism>
<evidence type="ECO:0000313" key="3">
    <source>
        <dbReference type="EMBL" id="AKC70734.1"/>
    </source>
</evidence>
<accession>A0A0E3U7C0</accession>
<dbReference type="OrthoDB" id="6605953at2"/>
<dbReference type="HOGENOM" id="CLU_079058_0_0_4"/>
<evidence type="ECO:0000259" key="2">
    <source>
        <dbReference type="Pfam" id="PF20229"/>
    </source>
</evidence>
<proteinExistence type="predicted"/>
<dbReference type="Pfam" id="PF09828">
    <property type="entry name" value="ChrB_C"/>
    <property type="match status" value="1"/>
</dbReference>
<reference evidence="3" key="1">
    <citation type="submission" date="2016-06" db="EMBL/GenBank/DDBJ databases">
        <title>Pandoraea oxalativorans DSM 23570 Genome Sequencing.</title>
        <authorList>
            <person name="Ee R."/>
            <person name="Lim Y.-L."/>
            <person name="Yong D."/>
            <person name="Yin W.-F."/>
            <person name="Chan K.-G."/>
        </authorList>
    </citation>
    <scope>NUCLEOTIDE SEQUENCE</scope>
    <source>
        <strain evidence="3">DSM 23570</strain>
    </source>
</reference>
<dbReference type="InterPro" id="IPR018634">
    <property type="entry name" value="ChrB_C"/>
</dbReference>
<gene>
    <name evidence="3" type="ORF">MB84_16455</name>
</gene>
<dbReference type="AlphaFoldDB" id="A0A0E3U7C0"/>
<dbReference type="RefSeq" id="WP_046291921.1">
    <property type="nucleotide sequence ID" value="NZ_CP011253.3"/>
</dbReference>
<dbReference type="EMBL" id="CP011253">
    <property type="protein sequence ID" value="AKC70734.1"/>
    <property type="molecule type" value="Genomic_DNA"/>
</dbReference>
<feature type="domain" description="ChrB C-terminal" evidence="1">
    <location>
        <begin position="179"/>
        <end position="306"/>
    </location>
</feature>
<dbReference type="PATRIC" id="fig|573737.6.peg.4228"/>